<dbReference type="AlphaFoldDB" id="A0AAW2GDZ5"/>
<reference evidence="1 2" key="1">
    <citation type="submission" date="2023-03" db="EMBL/GenBank/DDBJ databases">
        <title>High recombination rates correlate with genetic variation in Cardiocondyla obscurior ants.</title>
        <authorList>
            <person name="Errbii M."/>
        </authorList>
    </citation>
    <scope>NUCLEOTIDE SEQUENCE [LARGE SCALE GENOMIC DNA]</scope>
    <source>
        <strain evidence="1">Alpha-2009</strain>
        <tissue evidence="1">Whole body</tissue>
    </source>
</reference>
<sequence>MIFICIMKPLDLRRFKNQQRRHFDAVVSFNPINLPISLNLLSHFLQVRWKEDMSFAAPTAASERDFRVVCVEFHINRNMPFVSFRNDCKKYDKFVDIHKRVKNLKSRSRFYNF</sequence>
<name>A0AAW2GDZ5_9HYME</name>
<evidence type="ECO:0000313" key="2">
    <source>
        <dbReference type="Proteomes" id="UP001430953"/>
    </source>
</evidence>
<dbReference type="Proteomes" id="UP001430953">
    <property type="component" value="Unassembled WGS sequence"/>
</dbReference>
<proteinExistence type="predicted"/>
<organism evidence="1 2">
    <name type="scientific">Cardiocondyla obscurior</name>
    <dbReference type="NCBI Taxonomy" id="286306"/>
    <lineage>
        <taxon>Eukaryota</taxon>
        <taxon>Metazoa</taxon>
        <taxon>Ecdysozoa</taxon>
        <taxon>Arthropoda</taxon>
        <taxon>Hexapoda</taxon>
        <taxon>Insecta</taxon>
        <taxon>Pterygota</taxon>
        <taxon>Neoptera</taxon>
        <taxon>Endopterygota</taxon>
        <taxon>Hymenoptera</taxon>
        <taxon>Apocrita</taxon>
        <taxon>Aculeata</taxon>
        <taxon>Formicoidea</taxon>
        <taxon>Formicidae</taxon>
        <taxon>Myrmicinae</taxon>
        <taxon>Cardiocondyla</taxon>
    </lineage>
</organism>
<comment type="caution">
    <text evidence="1">The sequence shown here is derived from an EMBL/GenBank/DDBJ whole genome shotgun (WGS) entry which is preliminary data.</text>
</comment>
<protein>
    <submittedName>
        <fullName evidence="1">Uncharacterized protein</fullName>
    </submittedName>
</protein>
<dbReference type="EMBL" id="JADYXP020000004">
    <property type="protein sequence ID" value="KAL0125778.1"/>
    <property type="molecule type" value="Genomic_DNA"/>
</dbReference>
<accession>A0AAW2GDZ5</accession>
<evidence type="ECO:0000313" key="1">
    <source>
        <dbReference type="EMBL" id="KAL0125778.1"/>
    </source>
</evidence>
<keyword evidence="2" id="KW-1185">Reference proteome</keyword>
<gene>
    <name evidence="1" type="ORF">PUN28_004678</name>
</gene>